<dbReference type="AlphaFoldDB" id="A0A0F5JFC9"/>
<organism evidence="2 3">
    <name type="scientific">Parabacteroides goldsteinii DSM 19448 = WAL 12034</name>
    <dbReference type="NCBI Taxonomy" id="927665"/>
    <lineage>
        <taxon>Bacteria</taxon>
        <taxon>Pseudomonadati</taxon>
        <taxon>Bacteroidota</taxon>
        <taxon>Bacteroidia</taxon>
        <taxon>Bacteroidales</taxon>
        <taxon>Tannerellaceae</taxon>
        <taxon>Parabacteroides</taxon>
    </lineage>
</organism>
<protein>
    <recommendedName>
        <fullName evidence="1">Type IX secretion system protein PorV domain-containing protein</fullName>
    </recommendedName>
</protein>
<name>A0A0F5JFC9_9BACT</name>
<evidence type="ECO:0000259" key="1">
    <source>
        <dbReference type="Pfam" id="PF19572"/>
    </source>
</evidence>
<accession>A0A0F5JFC9</accession>
<comment type="caution">
    <text evidence="2">The sequence shown here is derived from an EMBL/GenBank/DDBJ whole genome shotgun (WGS) entry which is preliminary data.</text>
</comment>
<dbReference type="EMBL" id="AQHV01000011">
    <property type="protein sequence ID" value="KKB56240.1"/>
    <property type="molecule type" value="Genomic_DNA"/>
</dbReference>
<dbReference type="InterPro" id="IPR047799">
    <property type="entry name" value="T9SS_OM_PorV"/>
</dbReference>
<dbReference type="Gene3D" id="2.40.160.60">
    <property type="entry name" value="Outer membrane protein transport protein (OMPP1/FadL/TodX)"/>
    <property type="match status" value="2"/>
</dbReference>
<dbReference type="NCBIfam" id="NF033710">
    <property type="entry name" value="T9SS_OM_PorV"/>
    <property type="match status" value="1"/>
</dbReference>
<gene>
    <name evidence="2" type="ORF">HMPREF1535_02214</name>
</gene>
<dbReference type="NCBIfam" id="NF033709">
    <property type="entry name" value="PorV_fam"/>
    <property type="match status" value="1"/>
</dbReference>
<reference evidence="2 3" key="1">
    <citation type="submission" date="2013-04" db="EMBL/GenBank/DDBJ databases">
        <title>The Genome Sequence of Parabacteroides goldsteinii DSM 19448.</title>
        <authorList>
            <consortium name="The Broad Institute Genomics Platform"/>
            <person name="Earl A."/>
            <person name="Ward D."/>
            <person name="Feldgarden M."/>
            <person name="Gevers D."/>
            <person name="Martens E."/>
            <person name="Sakamoto M."/>
            <person name="Benno Y."/>
            <person name="Song Y."/>
            <person name="Liu C."/>
            <person name="Lee J."/>
            <person name="Bolanos M."/>
            <person name="Vaisanen M.L."/>
            <person name="Finegold S.M."/>
            <person name="Walker B."/>
            <person name="Young S."/>
            <person name="Zeng Q."/>
            <person name="Gargeya S."/>
            <person name="Fitzgerald M."/>
            <person name="Haas B."/>
            <person name="Abouelleil A."/>
            <person name="Allen A.W."/>
            <person name="Alvarado L."/>
            <person name="Arachchi H.M."/>
            <person name="Berlin A.M."/>
            <person name="Chapman S.B."/>
            <person name="Gainer-Dewar J."/>
            <person name="Goldberg J."/>
            <person name="Griggs A."/>
            <person name="Gujja S."/>
            <person name="Hansen M."/>
            <person name="Howarth C."/>
            <person name="Imamovic A."/>
            <person name="Ireland A."/>
            <person name="Larimer J."/>
            <person name="McCowan C."/>
            <person name="Murphy C."/>
            <person name="Pearson M."/>
            <person name="Poon T.W."/>
            <person name="Priest M."/>
            <person name="Roberts A."/>
            <person name="Saif S."/>
            <person name="Shea T."/>
            <person name="Sisk P."/>
            <person name="Sykes S."/>
            <person name="Wortman J."/>
            <person name="Nusbaum C."/>
            <person name="Birren B."/>
        </authorList>
    </citation>
    <scope>NUCLEOTIDE SEQUENCE [LARGE SCALE GENOMIC DNA]</scope>
    <source>
        <strain evidence="2 3">DSM 19448</strain>
    </source>
</reference>
<dbReference type="HOGENOM" id="CLU_058805_1_1_10"/>
<dbReference type="Pfam" id="PF19572">
    <property type="entry name" value="PorV"/>
    <property type="match status" value="1"/>
</dbReference>
<evidence type="ECO:0000313" key="2">
    <source>
        <dbReference type="EMBL" id="KKB56240.1"/>
    </source>
</evidence>
<evidence type="ECO:0000313" key="3">
    <source>
        <dbReference type="Proteomes" id="UP000033047"/>
    </source>
</evidence>
<dbReference type="InterPro" id="IPR045741">
    <property type="entry name" value="PorV"/>
</dbReference>
<sequence>MIKELRISTFIVVFSLLAVLSVWAQKKNTFAPVNTAVPSLSIAPDARGGGMGDNGASTTPDINSQYWNPAKYAFMYSKAGVSLSYTPWLRKLVNDVALANLSGYYKIGDSDLQAVGASLRYFSLGDVPYNPITGESTGNYSVSPYEMAFDVSYSRKLSESFSMAVAMRYIRSDMGTDPADESRVPGNAFAADIAGYLEKYVILGNSECLWSFGFNVSNIGTKISYDGGEHNEFIPTTLRLGTGLLYPIDDYNRIGLYLDLSKYLVPSLPYLQEGYTDEEKAEYDKKKEEYNNVSGISGIFKSFGDSPDGFKGELQEVMVSIGAEYSYNEQFFLRGGYFYENANKGNRQYFSVGAGFRMSVFQLDAAYLVSTVQSNPLDQTLRFTLSFDMDGIKNLFR</sequence>
<dbReference type="RefSeq" id="WP_010800828.1">
    <property type="nucleotide sequence ID" value="NZ_KQ033912.1"/>
</dbReference>
<dbReference type="STRING" id="927665.HMPREF1535_02214"/>
<proteinExistence type="predicted"/>
<dbReference type="PATRIC" id="fig|927665.4.peg.2274"/>
<feature type="domain" description="Type IX secretion system protein PorV" evidence="1">
    <location>
        <begin position="32"/>
        <end position="267"/>
    </location>
</feature>
<dbReference type="Proteomes" id="UP000033047">
    <property type="component" value="Unassembled WGS sequence"/>
</dbReference>